<accession>I0KCT2</accession>
<dbReference type="EMBL" id="HE796683">
    <property type="protein sequence ID" value="CCH01935.1"/>
    <property type="molecule type" value="Genomic_DNA"/>
</dbReference>
<dbReference type="AlphaFoldDB" id="I0KCT2"/>
<dbReference type="HOGENOM" id="CLU_107466_0_0_10"/>
<sequence length="207" mass="23316">MKETQLGDVVVKYFTAPGQEVFCEVPCSGIIDIMLKSGPILTAIELKTTFGLAVIEQAHKNRMYAHYSYVAVPTPKRHGPVNHFATRICTEFGIGILTVNVDNGGVQEVLAPKLRRRIVTPTLPEFCKLNQAGVQHGRWTSFGWFVDDMKTQLRRHPEGLTHKQLFEYCARHYHTPSSLKSCIQRYIGSGVVEGIKYEKGLFKLVQP</sequence>
<evidence type="ECO:0000313" key="1">
    <source>
        <dbReference type="EMBL" id="CCH01935.1"/>
    </source>
</evidence>
<name>I0KCT2_9BACT</name>
<dbReference type="Proteomes" id="UP000011058">
    <property type="component" value="Chromosome"/>
</dbReference>
<dbReference type="STRING" id="1166018.FAES_3929"/>
<dbReference type="RefSeq" id="WP_015333034.1">
    <property type="nucleotide sequence ID" value="NC_020054.1"/>
</dbReference>
<proteinExistence type="predicted"/>
<keyword evidence="2" id="KW-1185">Reference proteome</keyword>
<dbReference type="KEGG" id="fae:FAES_3929"/>
<protein>
    <submittedName>
        <fullName evidence="1">Uncharacterized protein</fullName>
    </submittedName>
</protein>
<reference evidence="1 2" key="1">
    <citation type="journal article" date="2012" name="J. Bacteriol.">
        <title>Genome Sequence of Fibrella aestuarina BUZ 2T, a Filamentous Marine Bacterium.</title>
        <authorList>
            <person name="Filippini M."/>
            <person name="Qi W."/>
            <person name="Blom J."/>
            <person name="Goesmann A."/>
            <person name="Smits T.H."/>
            <person name="Bagheri H.C."/>
        </authorList>
    </citation>
    <scope>NUCLEOTIDE SEQUENCE [LARGE SCALE GENOMIC DNA]</scope>
    <source>
        <strain evidence="2">BUZ 2T</strain>
    </source>
</reference>
<organism evidence="1 2">
    <name type="scientific">Fibrella aestuarina BUZ 2</name>
    <dbReference type="NCBI Taxonomy" id="1166018"/>
    <lineage>
        <taxon>Bacteria</taxon>
        <taxon>Pseudomonadati</taxon>
        <taxon>Bacteroidota</taxon>
        <taxon>Cytophagia</taxon>
        <taxon>Cytophagales</taxon>
        <taxon>Spirosomataceae</taxon>
        <taxon>Fibrella</taxon>
    </lineage>
</organism>
<evidence type="ECO:0000313" key="2">
    <source>
        <dbReference type="Proteomes" id="UP000011058"/>
    </source>
</evidence>
<gene>
    <name evidence="1" type="ORF">FAES_3929</name>
</gene>
<dbReference type="eggNOG" id="COG5482">
    <property type="taxonomic scope" value="Bacteria"/>
</dbReference>